<evidence type="ECO:0000259" key="5">
    <source>
        <dbReference type="PROSITE" id="PS50835"/>
    </source>
</evidence>
<sequence length="1385" mass="142403">MQRALLLVALCVVHLAALPAEGKLEPQSLLGRRSLAHSGRGIRALSGDEACKSALSQAFTLCRSSQGDAPGAACCPALKAAGGDCLRQAEAAAAGSAAAQQALSALLDQCGASSGSSSSSKADTPAGQLPEGRVELSWSVDAEAAPCFNYLPGPDSNWTLDTTSGPWGAAGDATPAAGDVERASELLCSNAQDGGQELLQALTAGGDAAQAAVAAALDSCANSSTALNDAFYELGQADELQDPAAVSKYVEAFRDAAEAVGAGACVTVVVLDASGNLLASRKVHTSIRKPAPSPGNSAASNSSTAGGSGGNGTVSSSSVDAAVSQECQQAFLPALRACNGSAADLGPDSGCCAAVEGVGQDCLGLLANELQGNQTRLAELERILDECGIASNWTAGDTPEPPSGPAPAPSLGSAGGNGSSSNGSSGGGVEDVTLPPLNSSQPSSSSTGASNSTLADGRIALFLSIALGPVPCYNYTPGAERNWTADPSRGLWKGTGSAVPPEDIVDELSNELCGSPESGAAALLSAFEAGGAQAQAAVAIMLGKGSCLKPAAINAALSAFGDSPELNDPELVMRYVNALVAAADDIGAGVCVSVASIDRETGSVLDFREAHVSSSSSSSDSSGANGAAGSSNGGDSSSGGNFTAPGSDDGAVDVAAGGNGTLPELPAGKVLTAWSVGPSGQCAAYNASSGEWHNIAAFPFGGSGDSVPRRDDYQSFGEQLCQDPNQAADKLVEAMAAGGEEARIAVAALLSYSCPGGPPQMQATFDAFTNATELQEPETALRYIAAFVEAADDVGGGACVSLVVTSESGTVLAAYRVHSNGPAGGALVEEPEQQDSGSSGIGNSGESNSGSSSGSSGQDGAKEGLDWIYSASLEALPDPLLGRIFAAAGQEAGAAITLVSRRWHRVFYSEPDLWRSLELTAESLDAAYAEGKARQWFAARANLLRRVGRFVQHLSHSEALEDFDDDMLEVDDSDEGQQVKLQQLAAASGSQWRLGSSVLAHLSPAALQSLSLEWPTLVAAAAAALACLSSLTQLQIDCGDQQPRYLLASLASVPQLQCLELRSDVSLPEGLPTELQPLTQLTSLTCESDGSLPELSVLWPLTRLRNLKWQEEREDGVRHADVQQLLARRPHLETWSLFSALIWGGGMQIGGALLERCAVEGCNRADGAAQVLELARIRQLPSLRQLVAAALPAGTQPSQLCSMRILHSPLPLHAVLSCPFLGHLTGLQLRHSSLSDEGELTGVEALLQQAPRLQSLTLLGCLRRPPLPPALIRLTGLQHLRLGYSALPELPWGPYLSRLLTLELVRTSFSRVPPALSTATSLRELSLTDNPQLVLSIEDVLSVLMRLPRLQHLYLDVERTQEHVSALLAHAMPQLQIHDGHAPWD</sequence>
<feature type="compositionally biased region" description="Pro residues" evidence="2">
    <location>
        <begin position="399"/>
        <end position="408"/>
    </location>
</feature>
<feature type="chain" id="PRO_5041905070" evidence="3">
    <location>
        <begin position="23"/>
        <end position="1385"/>
    </location>
</feature>
<accession>A0AAD5H3D7</accession>
<proteinExistence type="predicted"/>
<dbReference type="InterPro" id="IPR001810">
    <property type="entry name" value="F-box_dom"/>
</dbReference>
<dbReference type="EMBL" id="JADXDR010000053">
    <property type="protein sequence ID" value="KAI7842436.1"/>
    <property type="molecule type" value="Genomic_DNA"/>
</dbReference>
<feature type="region of interest" description="Disordered" evidence="2">
    <location>
        <begin position="285"/>
        <end position="317"/>
    </location>
</feature>
<feature type="compositionally biased region" description="Gly residues" evidence="2">
    <location>
        <begin position="413"/>
        <end position="429"/>
    </location>
</feature>
<feature type="compositionally biased region" description="Low complexity" evidence="2">
    <location>
        <begin position="294"/>
        <end position="305"/>
    </location>
</feature>
<dbReference type="SUPFAM" id="SSF81383">
    <property type="entry name" value="F-box domain"/>
    <property type="match status" value="1"/>
</dbReference>
<gene>
    <name evidence="6" type="ORF">COHA_004075</name>
</gene>
<dbReference type="SUPFAM" id="SSF52047">
    <property type="entry name" value="RNI-like"/>
    <property type="match status" value="1"/>
</dbReference>
<feature type="region of interest" description="Disordered" evidence="2">
    <location>
        <begin position="391"/>
        <end position="451"/>
    </location>
</feature>
<name>A0AAD5H3D7_9CHLO</name>
<feature type="region of interest" description="Disordered" evidence="2">
    <location>
        <begin position="823"/>
        <end position="860"/>
    </location>
</feature>
<evidence type="ECO:0000256" key="2">
    <source>
        <dbReference type="SAM" id="MobiDB-lite"/>
    </source>
</evidence>
<evidence type="ECO:0000256" key="3">
    <source>
        <dbReference type="SAM" id="SignalP"/>
    </source>
</evidence>
<comment type="subcellular location">
    <subcellularLocation>
        <location evidence="1">Cytoplasm</location>
        <location evidence="1">Cytoskeleton</location>
        <location evidence="1">Cilium axoneme</location>
    </subcellularLocation>
</comment>
<feature type="domain" description="Ig-like" evidence="5">
    <location>
        <begin position="1054"/>
        <end position="1099"/>
    </location>
</feature>
<feature type="compositionally biased region" description="Low complexity" evidence="2">
    <location>
        <begin position="433"/>
        <end position="451"/>
    </location>
</feature>
<evidence type="ECO:0000313" key="6">
    <source>
        <dbReference type="EMBL" id="KAI7842436.1"/>
    </source>
</evidence>
<protein>
    <submittedName>
        <fullName evidence="6">Uncharacterized protein</fullName>
    </submittedName>
</protein>
<feature type="compositionally biased region" description="Low complexity" evidence="2">
    <location>
        <begin position="613"/>
        <end position="641"/>
    </location>
</feature>
<comment type="caution">
    <text evidence="6">The sequence shown here is derived from an EMBL/GenBank/DDBJ whole genome shotgun (WGS) entry which is preliminary data.</text>
</comment>
<feature type="compositionally biased region" description="Low complexity" evidence="2">
    <location>
        <begin position="844"/>
        <end position="856"/>
    </location>
</feature>
<dbReference type="PROSITE" id="PS50181">
    <property type="entry name" value="FBOX"/>
    <property type="match status" value="1"/>
</dbReference>
<evidence type="ECO:0000256" key="1">
    <source>
        <dbReference type="ARBA" id="ARBA00004430"/>
    </source>
</evidence>
<reference evidence="6" key="1">
    <citation type="submission" date="2020-11" db="EMBL/GenBank/DDBJ databases">
        <title>Chlorella ohadii genome sequencing and assembly.</title>
        <authorList>
            <person name="Murik O."/>
            <person name="Treves H."/>
            <person name="Kedem I."/>
            <person name="Shotland Y."/>
            <person name="Kaplan A."/>
        </authorList>
    </citation>
    <scope>NUCLEOTIDE SEQUENCE</scope>
    <source>
        <strain evidence="6">1</strain>
    </source>
</reference>
<dbReference type="InterPro" id="IPR007110">
    <property type="entry name" value="Ig-like_dom"/>
</dbReference>
<organism evidence="6 7">
    <name type="scientific">Chlorella ohadii</name>
    <dbReference type="NCBI Taxonomy" id="2649997"/>
    <lineage>
        <taxon>Eukaryota</taxon>
        <taxon>Viridiplantae</taxon>
        <taxon>Chlorophyta</taxon>
        <taxon>core chlorophytes</taxon>
        <taxon>Trebouxiophyceae</taxon>
        <taxon>Chlorellales</taxon>
        <taxon>Chlorellaceae</taxon>
        <taxon>Chlorella clade</taxon>
        <taxon>Chlorella</taxon>
    </lineage>
</organism>
<feature type="region of interest" description="Disordered" evidence="2">
    <location>
        <begin position="613"/>
        <end position="658"/>
    </location>
</feature>
<dbReference type="Gene3D" id="1.20.1280.50">
    <property type="match status" value="1"/>
</dbReference>
<evidence type="ECO:0000313" key="7">
    <source>
        <dbReference type="Proteomes" id="UP001205105"/>
    </source>
</evidence>
<dbReference type="InterPro" id="IPR036047">
    <property type="entry name" value="F-box-like_dom_sf"/>
</dbReference>
<keyword evidence="7" id="KW-1185">Reference proteome</keyword>
<feature type="signal peptide" evidence="3">
    <location>
        <begin position="1"/>
        <end position="22"/>
    </location>
</feature>
<dbReference type="InterPro" id="IPR032675">
    <property type="entry name" value="LRR_dom_sf"/>
</dbReference>
<keyword evidence="3" id="KW-0732">Signal</keyword>
<dbReference type="Proteomes" id="UP001205105">
    <property type="component" value="Unassembled WGS sequence"/>
</dbReference>
<dbReference type="PROSITE" id="PS50835">
    <property type="entry name" value="IG_LIKE"/>
    <property type="match status" value="1"/>
</dbReference>
<dbReference type="Gene3D" id="3.80.10.10">
    <property type="entry name" value="Ribonuclease Inhibitor"/>
    <property type="match status" value="2"/>
</dbReference>
<evidence type="ECO:0000259" key="4">
    <source>
        <dbReference type="PROSITE" id="PS50181"/>
    </source>
</evidence>
<feature type="domain" description="F-box" evidence="4">
    <location>
        <begin position="870"/>
        <end position="917"/>
    </location>
</feature>
<dbReference type="GO" id="GO:0005930">
    <property type="term" value="C:axoneme"/>
    <property type="evidence" value="ECO:0007669"/>
    <property type="project" value="UniProtKB-SubCell"/>
</dbReference>